<keyword evidence="7" id="KW-1185">Reference proteome</keyword>
<dbReference type="Proteomes" id="UP001498398">
    <property type="component" value="Unassembled WGS sequence"/>
</dbReference>
<comment type="caution">
    <text evidence="6">The sequence shown here is derived from an EMBL/GenBank/DDBJ whole genome shotgun (WGS) entry which is preliminary data.</text>
</comment>
<dbReference type="InterPro" id="IPR016161">
    <property type="entry name" value="Ald_DH/histidinol_DH"/>
</dbReference>
<gene>
    <name evidence="6" type="ORF">VKT23_001835</name>
</gene>
<proteinExistence type="inferred from homology"/>
<dbReference type="PROSITE" id="PS00687">
    <property type="entry name" value="ALDEHYDE_DEHYDR_GLU"/>
    <property type="match status" value="1"/>
</dbReference>
<dbReference type="InterPro" id="IPR016162">
    <property type="entry name" value="Ald_DH_N"/>
</dbReference>
<feature type="active site" evidence="3">
    <location>
        <position position="289"/>
    </location>
</feature>
<dbReference type="EMBL" id="JBANRG010000002">
    <property type="protein sequence ID" value="KAK7470409.1"/>
    <property type="molecule type" value="Genomic_DNA"/>
</dbReference>
<evidence type="ECO:0000256" key="2">
    <source>
        <dbReference type="ARBA" id="ARBA00023002"/>
    </source>
</evidence>
<evidence type="ECO:0000256" key="4">
    <source>
        <dbReference type="RuleBase" id="RU003345"/>
    </source>
</evidence>
<dbReference type="Pfam" id="PF00171">
    <property type="entry name" value="Aldedh"/>
    <property type="match status" value="1"/>
</dbReference>
<dbReference type="Gene3D" id="3.40.605.10">
    <property type="entry name" value="Aldehyde Dehydrogenase, Chain A, domain 1"/>
    <property type="match status" value="1"/>
</dbReference>
<feature type="domain" description="Aldehyde dehydrogenase" evidence="5">
    <location>
        <begin position="57"/>
        <end position="520"/>
    </location>
</feature>
<organism evidence="6 7">
    <name type="scientific">Marasmiellus scandens</name>
    <dbReference type="NCBI Taxonomy" id="2682957"/>
    <lineage>
        <taxon>Eukaryota</taxon>
        <taxon>Fungi</taxon>
        <taxon>Dikarya</taxon>
        <taxon>Basidiomycota</taxon>
        <taxon>Agaricomycotina</taxon>
        <taxon>Agaricomycetes</taxon>
        <taxon>Agaricomycetidae</taxon>
        <taxon>Agaricales</taxon>
        <taxon>Marasmiineae</taxon>
        <taxon>Omphalotaceae</taxon>
        <taxon>Marasmiellus</taxon>
    </lineage>
</organism>
<reference evidence="6 7" key="1">
    <citation type="submission" date="2024-01" db="EMBL/GenBank/DDBJ databases">
        <title>A draft genome for the cacao thread blight pathogen Marasmiellus scandens.</title>
        <authorList>
            <person name="Baruah I.K."/>
            <person name="Leung J."/>
            <person name="Bukari Y."/>
            <person name="Amoako-Attah I."/>
            <person name="Meinhardt L.W."/>
            <person name="Bailey B.A."/>
            <person name="Cohen S.P."/>
        </authorList>
    </citation>
    <scope>NUCLEOTIDE SEQUENCE [LARGE SCALE GENOMIC DNA]</scope>
    <source>
        <strain evidence="6 7">GH-19</strain>
    </source>
</reference>
<dbReference type="InterPro" id="IPR016163">
    <property type="entry name" value="Ald_DH_C"/>
</dbReference>
<dbReference type="Gene3D" id="3.40.309.10">
    <property type="entry name" value="Aldehyde Dehydrogenase, Chain A, domain 2"/>
    <property type="match status" value="1"/>
</dbReference>
<accession>A0ABR1K0E6</accession>
<dbReference type="InterPro" id="IPR029510">
    <property type="entry name" value="Ald_DH_CS_GLU"/>
</dbReference>
<name>A0ABR1K0E6_9AGAR</name>
<evidence type="ECO:0000256" key="1">
    <source>
        <dbReference type="ARBA" id="ARBA00009986"/>
    </source>
</evidence>
<comment type="similarity">
    <text evidence="1 4">Belongs to the aldehyde dehydrogenase family.</text>
</comment>
<evidence type="ECO:0000313" key="7">
    <source>
        <dbReference type="Proteomes" id="UP001498398"/>
    </source>
</evidence>
<dbReference type="PANTHER" id="PTHR11699">
    <property type="entry name" value="ALDEHYDE DEHYDROGENASE-RELATED"/>
    <property type="match status" value="1"/>
</dbReference>
<evidence type="ECO:0000313" key="6">
    <source>
        <dbReference type="EMBL" id="KAK7470409.1"/>
    </source>
</evidence>
<sequence>MPRIASVSIRLARHSSSTAANGALMKSPIICTRSFLQIRSLHKQRYTSFPNISQLQSAEELAVCNPANGQELCKVSIASPENVATIIQRAQTTFDSGIWSKVPVINRSKVLSRLARILESRIPELAKIESLQTGRTIREMNAQLSRLPEWIDYYAALLRTNQAFLAPTQGKLLNYVQRIPLGVVAQITPFNHPLLIAVKKIAPALAAGNSVIVKPSELAPITVLEFAEMAAEAGVPEGTLSVIPGYGHTTGKAIVSNPLVRKVDVTAGTQTGRVLGSIVGANLASFTAELGGKAPIVIFNDADLDSSVNGAAFACFVASGQTCVSGTRLIVQDKIYDEFLTKFLEKVKSIRTRMGDPLNPRSTMGTVISLRHLQRIEEMMQRTKGEVIVGGQRMSGKSDLDSFDFSSGSFFPPTVVANIDQQDGLWKEEIFGPVVVVKRFANENDGVALANDCKYGLGAGIWTSDLSRAHRVSADIQAGLCWVNTHHRNDPSSPWGGIKESGIGRENGLEAFEAYSQSKSTIVNIASTEETRKNDDWFAEAGEGRRYG</sequence>
<evidence type="ECO:0000259" key="5">
    <source>
        <dbReference type="Pfam" id="PF00171"/>
    </source>
</evidence>
<keyword evidence="2 4" id="KW-0560">Oxidoreductase</keyword>
<dbReference type="InterPro" id="IPR015590">
    <property type="entry name" value="Aldehyde_DH_dom"/>
</dbReference>
<dbReference type="CDD" id="cd07114">
    <property type="entry name" value="ALDH_DhaS"/>
    <property type="match status" value="1"/>
</dbReference>
<evidence type="ECO:0000256" key="3">
    <source>
        <dbReference type="PROSITE-ProRule" id="PRU10007"/>
    </source>
</evidence>
<dbReference type="SUPFAM" id="SSF53720">
    <property type="entry name" value="ALDH-like"/>
    <property type="match status" value="1"/>
</dbReference>
<protein>
    <recommendedName>
        <fullName evidence="5">Aldehyde dehydrogenase domain-containing protein</fullName>
    </recommendedName>
</protein>